<comment type="caution">
    <text evidence="1">The sequence shown here is derived from an EMBL/GenBank/DDBJ whole genome shotgun (WGS) entry which is preliminary data.</text>
</comment>
<proteinExistence type="predicted"/>
<dbReference type="STRING" id="765913.ThidrDRAFT_3751"/>
<evidence type="ECO:0000313" key="1">
    <source>
        <dbReference type="EMBL" id="EGV28455.1"/>
    </source>
</evidence>
<evidence type="ECO:0000313" key="2">
    <source>
        <dbReference type="Proteomes" id="UP000004200"/>
    </source>
</evidence>
<dbReference type="AlphaFoldDB" id="G2E638"/>
<name>G2E638_9GAMM</name>
<gene>
    <name evidence="1" type="ORF">ThidrDRAFT_3751</name>
</gene>
<dbReference type="RefSeq" id="WP_007042464.1">
    <property type="nucleotide sequence ID" value="NZ_AFWT01000037.1"/>
</dbReference>
<dbReference type="eggNOG" id="COG1024">
    <property type="taxonomic scope" value="Bacteria"/>
</dbReference>
<accession>G2E638</accession>
<sequence length="179" mass="19157">MNGTRTPARRDSPPGTDATPSRLALALLPCLVFSLPVQGEAVFSGFATLGGAISDQDFIYQRFVDNRGTVNRDWLLGLQLEAPITDAWSLTNSKRVPGSLPNADDINAIQTLRADLLGALDQQSLALGTAYRLSATSMLKAEWMQVRTGRVSSFLDAPAGEDSGGRQVNVLALSYSLAF</sequence>
<organism evidence="1 2">
    <name type="scientific">Thiorhodococcus drewsii AZ1</name>
    <dbReference type="NCBI Taxonomy" id="765913"/>
    <lineage>
        <taxon>Bacteria</taxon>
        <taxon>Pseudomonadati</taxon>
        <taxon>Pseudomonadota</taxon>
        <taxon>Gammaproteobacteria</taxon>
        <taxon>Chromatiales</taxon>
        <taxon>Chromatiaceae</taxon>
        <taxon>Thiorhodococcus</taxon>
    </lineage>
</organism>
<dbReference type="OrthoDB" id="197869at2"/>
<protein>
    <submittedName>
        <fullName evidence="1">Uncharacterized protein</fullName>
    </submittedName>
</protein>
<reference evidence="1 2" key="1">
    <citation type="submission" date="2011-06" db="EMBL/GenBank/DDBJ databases">
        <title>The draft genome of Thiorhodococcus drewsii AZ1.</title>
        <authorList>
            <consortium name="US DOE Joint Genome Institute (JGI-PGF)"/>
            <person name="Lucas S."/>
            <person name="Han J."/>
            <person name="Lapidus A."/>
            <person name="Cheng J.-F."/>
            <person name="Goodwin L."/>
            <person name="Pitluck S."/>
            <person name="Peters L."/>
            <person name="Land M.L."/>
            <person name="Hauser L."/>
            <person name="Vogl K."/>
            <person name="Liu Z."/>
            <person name="Imhoff J."/>
            <person name="Thiel V."/>
            <person name="Frigaard N.-U."/>
            <person name="Bryant D.A."/>
            <person name="Woyke T.J."/>
        </authorList>
    </citation>
    <scope>NUCLEOTIDE SEQUENCE [LARGE SCALE GENOMIC DNA]</scope>
    <source>
        <strain evidence="1 2">AZ1</strain>
    </source>
</reference>
<keyword evidence="2" id="KW-1185">Reference proteome</keyword>
<dbReference type="EMBL" id="AFWT01000037">
    <property type="protein sequence ID" value="EGV28455.1"/>
    <property type="molecule type" value="Genomic_DNA"/>
</dbReference>
<dbReference type="Proteomes" id="UP000004200">
    <property type="component" value="Unassembled WGS sequence"/>
</dbReference>